<feature type="region of interest" description="Disordered" evidence="1">
    <location>
        <begin position="632"/>
        <end position="658"/>
    </location>
</feature>
<feature type="compositionally biased region" description="Polar residues" evidence="1">
    <location>
        <begin position="1663"/>
        <end position="1681"/>
    </location>
</feature>
<evidence type="ECO:0000256" key="1">
    <source>
        <dbReference type="SAM" id="MobiDB-lite"/>
    </source>
</evidence>
<dbReference type="InterPro" id="IPR036322">
    <property type="entry name" value="WD40_repeat_dom_sf"/>
</dbReference>
<evidence type="ECO:0000313" key="3">
    <source>
        <dbReference type="Proteomes" id="UP000018320"/>
    </source>
</evidence>
<proteinExistence type="predicted"/>
<organism evidence="2 3">
    <name type="scientific">Giardia intestinalis</name>
    <name type="common">Giardia lamblia</name>
    <dbReference type="NCBI Taxonomy" id="5741"/>
    <lineage>
        <taxon>Eukaryota</taxon>
        <taxon>Metamonada</taxon>
        <taxon>Diplomonadida</taxon>
        <taxon>Hexamitidae</taxon>
        <taxon>Giardiinae</taxon>
        <taxon>Giardia</taxon>
    </lineage>
</organism>
<dbReference type="VEuPathDB" id="GiardiaDB:GL50581_4445"/>
<feature type="region of interest" description="Disordered" evidence="1">
    <location>
        <begin position="1431"/>
        <end position="1532"/>
    </location>
</feature>
<reference evidence="3" key="1">
    <citation type="submission" date="2012-02" db="EMBL/GenBank/DDBJ databases">
        <title>Genome sequencing of Giardia lamblia Genotypes A2 and B isolates (DH and GS) and comparative analysis with the genomes of Genotypes A1 and E (WB and Pig).</title>
        <authorList>
            <person name="Adam R."/>
            <person name="Dahlstrom E."/>
            <person name="Martens C."/>
            <person name="Bruno D."/>
            <person name="Barbian K."/>
            <person name="Porcella S.F."/>
            <person name="Nash T."/>
        </authorList>
    </citation>
    <scope>NUCLEOTIDE SEQUENCE</scope>
    <source>
        <strain evidence="3">DH</strain>
    </source>
</reference>
<name>V6TI32_GIAIN</name>
<comment type="caution">
    <text evidence="2">The sequence shown here is derived from an EMBL/GenBank/DDBJ whole genome shotgun (WGS) entry which is preliminary data.</text>
</comment>
<feature type="compositionally biased region" description="Basic and acidic residues" evidence="1">
    <location>
        <begin position="1581"/>
        <end position="1593"/>
    </location>
</feature>
<feature type="compositionally biased region" description="Low complexity" evidence="1">
    <location>
        <begin position="1473"/>
        <end position="1493"/>
    </location>
</feature>
<feature type="compositionally biased region" description="Polar residues" evidence="1">
    <location>
        <begin position="1617"/>
        <end position="1632"/>
    </location>
</feature>
<feature type="non-terminal residue" evidence="2">
    <location>
        <position position="1"/>
    </location>
</feature>
<protein>
    <submittedName>
        <fullName evidence="2">Uncharacterized protein</fullName>
    </submittedName>
</protein>
<sequence length="1687" mass="182823">VFAALQILRTSLTPDQRTPCPPTCVRDACSFMVKGFQKMSVLFSQVELNLGFKPDASALLTAHVDKDLVAYSSGSRLFAFSLLSNKRLFAYPTTGNQVMHLQFLGDSLFSITTDGVISVYESHTGRLIASVPAAFEDGPPMFILIAKVDPASVGSVFFNTKVSKSIREIRIRPGSAIPFVIKYKFPDERASDGVLSMTSSSERLVAIARVKNARHIIVWPISQKDERVTNSKTLKIKESEYCLISYCPYDNHFIFSDDKGLYSLTAQCSKEVYNPPFNMKRVLNTSPSLAGARVIGYNMYAQRFMLATPHGISFCDINGEVAQYIYGMRTPVFVKTSHSANTPAHHTFMYHLSTSAMFDFGSSPDIELTYFNPSSSGDEVIPTKLQQPNGIVLINGFLFDATYRDCKVPAIELPSAQVIDVTSYPSREGIIKIIAQQCNKNLLFSDLYDVKVAYDGHGILARLLIKEDWSYFVIDVDKNTGALFKVWPLDLDESGFEYDSIVSFGRVETRCFFLTASEKGICGYCLDVTVGVSAPLQIQVVDVPANSTGKGDGVVSVQQQSSGHMSARGPPPTHQQVIADAAAVAGGSPAQPAVTGVGMGMGMGPRPGFSMGKPAGGAGFGFQGPGLGGGTGAFMTKQPGTGTLQPGSSGPSSAVLNPALGPAAATKGVAPLIPGAASAPAAAPTPSTPAPVAPITKTEVINDGVVTRDITTDYYVCKIVAITSTMAQLVIASSKAIHLAAVTLTGCAVNLIKQSLSTHYLSSSNYLMRIVSDNSVDLLVSNGICVVYQQYIEWLHVHVQQGVLAFSSDFSKNRIIQTTFASDEDMARKYRELVVDVQASNHIVVTNKNVYLITPKNTLLQYIAIPVHGPYLSLFGKRTKAGEHEIQAFKLQIGALGAGASTDMLNQSELYPLLPFKACYYCNKLMHMLQPSCDINPEVFTLTFIQLSETMGGASKMNIPNLADFLILFLKRYADLARSKEFFEHHEKHEKTLMKIFSVCIAKQMLAPFLLALPYLFTYHTNNLLLFAQSRGQILFNLFSNLVKLSYANKHLMLLVVYFLSANKTFFNSGGTMNADLFDLVRSSSAMGLSPSIQTSLTKNIGVYTENGEISFLLIGSLICLFEERNAYCELCLTLLACNISVQSILQYLEKVRNSIVKDMHLSPAAAIRFIDNVDGQRYSNTDKSLGSAVSGALDTPFIPAGARGPDAKIIGINTALFHVFGIDPSTGMLVGVANPKGIKPDPLVIKLGGDSFTAIENSIIRPSPYDLYRICEMDLLNSASHTSVNSLFQHVARPIRSLDYASNESVYPKKLFRQYQPDALSVLVHLRIQSELGKNRVKVGIAARPVADDRISAGSLADVGDGPFINPAHKLLGTPSAQTVPLMSACNIGCFMFDVDGMHVKVKKIKKKKEMIGPDGQPLPFDVGQAEQVNDEVEEYEEESNESEEEAQDAEEAQEAARQAGGDTTNPKQDDTSAATTEAPTSPEVTPTSAPEGSSPNKTAVKPAGAKRQLVAGDDDDDWGETAKKPTRKIAIMSNENARKFNPAATGAVAGGYNLKVVGGVQTGFGFGKPMFKPAFNDPAAKEEADKPKEPAADTSSLPVYDVGPAEVSPPEQHDQGNYGTHYDNSGNNDPYQQGYYQGYQTDQYQHGKDYGSSAYGDHNNGYGQSYGYDTQASYYNNGQEGQGQW</sequence>
<feature type="region of interest" description="Disordered" evidence="1">
    <location>
        <begin position="1572"/>
        <end position="1687"/>
    </location>
</feature>
<dbReference type="EMBL" id="AHGT01000013">
    <property type="protein sequence ID" value="ESU38421.1"/>
    <property type="molecule type" value="Genomic_DNA"/>
</dbReference>
<dbReference type="SUPFAM" id="SSF50978">
    <property type="entry name" value="WD40 repeat-like"/>
    <property type="match status" value="1"/>
</dbReference>
<feature type="compositionally biased region" description="Low complexity" evidence="1">
    <location>
        <begin position="1633"/>
        <end position="1646"/>
    </location>
</feature>
<dbReference type="VEuPathDB" id="GiardiaDB:GL50803_0017332"/>
<evidence type="ECO:0000313" key="2">
    <source>
        <dbReference type="EMBL" id="ESU38421.1"/>
    </source>
</evidence>
<feature type="compositionally biased region" description="Acidic residues" evidence="1">
    <location>
        <begin position="1431"/>
        <end position="1455"/>
    </location>
</feature>
<dbReference type="VEuPathDB" id="GiardiaDB:QR46_0336"/>
<dbReference type="Proteomes" id="UP000018320">
    <property type="component" value="Unassembled WGS sequence"/>
</dbReference>
<reference evidence="2 3" key="2">
    <citation type="journal article" date="2013" name="Genome Biol. Evol.">
        <title>Genome sequencing of Giardia lamblia genotypes A2 and B isolates (DH and GS) and comparative analysis with the genomes of genotypes A1 and E (WB and Pig).</title>
        <authorList>
            <person name="Adam R.D."/>
            <person name="Dahlstrom E.W."/>
            <person name="Martens C.A."/>
            <person name="Bruno D.P."/>
            <person name="Barbian K.D."/>
            <person name="Ricklefs S.M."/>
            <person name="Hernandez M.M."/>
            <person name="Narla N.P."/>
            <person name="Patel R.B."/>
            <person name="Porcella S.F."/>
            <person name="Nash T.E."/>
        </authorList>
    </citation>
    <scope>NUCLEOTIDE SEQUENCE [LARGE SCALE GENOMIC DNA]</scope>
    <source>
        <strain evidence="2 3">DH</strain>
    </source>
</reference>
<gene>
    <name evidence="2" type="ORF">DHA2_17332</name>
</gene>
<feature type="compositionally biased region" description="Polar residues" evidence="1">
    <location>
        <begin position="638"/>
        <end position="655"/>
    </location>
</feature>
<accession>V6TI32</accession>
<dbReference type="VEuPathDB" id="GiardiaDB:DHA2_17332"/>